<evidence type="ECO:0000313" key="6">
    <source>
        <dbReference type="Proteomes" id="UP000239494"/>
    </source>
</evidence>
<name>A0A2T0SVJ4_9PSEU</name>
<protein>
    <submittedName>
        <fullName evidence="5">Cytochrome P450</fullName>
    </submittedName>
</protein>
<evidence type="ECO:0000256" key="4">
    <source>
        <dbReference type="RuleBase" id="RU000461"/>
    </source>
</evidence>
<dbReference type="InterPro" id="IPR036396">
    <property type="entry name" value="Cyt_P450_sf"/>
</dbReference>
<dbReference type="PRINTS" id="PR00463">
    <property type="entry name" value="EP450I"/>
</dbReference>
<dbReference type="InterPro" id="IPR002401">
    <property type="entry name" value="Cyt_P450_E_grp-I"/>
</dbReference>
<dbReference type="PROSITE" id="PS00086">
    <property type="entry name" value="CYTOCHROME_P450"/>
    <property type="match status" value="1"/>
</dbReference>
<comment type="caution">
    <text evidence="5">The sequence shown here is derived from an EMBL/GenBank/DDBJ whole genome shotgun (WGS) entry which is preliminary data.</text>
</comment>
<dbReference type="GO" id="GO:0005506">
    <property type="term" value="F:iron ion binding"/>
    <property type="evidence" value="ECO:0007669"/>
    <property type="project" value="InterPro"/>
</dbReference>
<keyword evidence="3 4" id="KW-0479">Metal-binding</keyword>
<evidence type="ECO:0000256" key="2">
    <source>
        <dbReference type="ARBA" id="ARBA00010617"/>
    </source>
</evidence>
<dbReference type="GO" id="GO:0016705">
    <property type="term" value="F:oxidoreductase activity, acting on paired donors, with incorporation or reduction of molecular oxygen"/>
    <property type="evidence" value="ECO:0007669"/>
    <property type="project" value="InterPro"/>
</dbReference>
<dbReference type="OrthoDB" id="5290182at2"/>
<dbReference type="PANTHER" id="PTHR24305">
    <property type="entry name" value="CYTOCHROME P450"/>
    <property type="match status" value="1"/>
</dbReference>
<evidence type="ECO:0000256" key="1">
    <source>
        <dbReference type="ARBA" id="ARBA00001971"/>
    </source>
</evidence>
<keyword evidence="4" id="KW-0503">Monooxygenase</keyword>
<proteinExistence type="inferred from homology"/>
<dbReference type="Pfam" id="PF00067">
    <property type="entry name" value="p450"/>
    <property type="match status" value="1"/>
</dbReference>
<dbReference type="GO" id="GO:0004497">
    <property type="term" value="F:monooxygenase activity"/>
    <property type="evidence" value="ECO:0007669"/>
    <property type="project" value="UniProtKB-KW"/>
</dbReference>
<keyword evidence="3 4" id="KW-0349">Heme</keyword>
<keyword evidence="4" id="KW-0560">Oxidoreductase</keyword>
<dbReference type="InterPro" id="IPR017972">
    <property type="entry name" value="Cyt_P450_CS"/>
</dbReference>
<dbReference type="AlphaFoldDB" id="A0A2T0SVJ4"/>
<dbReference type="GO" id="GO:0020037">
    <property type="term" value="F:heme binding"/>
    <property type="evidence" value="ECO:0007669"/>
    <property type="project" value="InterPro"/>
</dbReference>
<organism evidence="5 6">
    <name type="scientific">Umezawaea tangerina</name>
    <dbReference type="NCBI Taxonomy" id="84725"/>
    <lineage>
        <taxon>Bacteria</taxon>
        <taxon>Bacillati</taxon>
        <taxon>Actinomycetota</taxon>
        <taxon>Actinomycetes</taxon>
        <taxon>Pseudonocardiales</taxon>
        <taxon>Pseudonocardiaceae</taxon>
        <taxon>Umezawaea</taxon>
    </lineage>
</organism>
<keyword evidence="6" id="KW-1185">Reference proteome</keyword>
<comment type="cofactor">
    <cofactor evidence="1 3">
        <name>heme</name>
        <dbReference type="ChEBI" id="CHEBI:30413"/>
    </cofactor>
</comment>
<dbReference type="Gene3D" id="1.10.630.10">
    <property type="entry name" value="Cytochrome P450"/>
    <property type="match status" value="1"/>
</dbReference>
<evidence type="ECO:0000313" key="5">
    <source>
        <dbReference type="EMBL" id="PRY37435.1"/>
    </source>
</evidence>
<dbReference type="EMBL" id="PVTF01000010">
    <property type="protein sequence ID" value="PRY37435.1"/>
    <property type="molecule type" value="Genomic_DNA"/>
</dbReference>
<dbReference type="SUPFAM" id="SSF48264">
    <property type="entry name" value="Cytochrome P450"/>
    <property type="match status" value="1"/>
</dbReference>
<evidence type="ECO:0000256" key="3">
    <source>
        <dbReference type="PIRSR" id="PIRSR602401-1"/>
    </source>
</evidence>
<gene>
    <name evidence="5" type="ORF">CLV43_110247</name>
</gene>
<sequence length="455" mass="50285">MTVHEENPVAEQVIAPGPSGSQLRRFDRDAIGFVTGLEQEYGGVVRISLGPFVVHLVSDPAAVKHILQDNAKNYVRGKFYGNFDLFFGRGMLTTDGAEWRERRQVSQPFFHKPRLVEKSPAITECASDLVDQWEAAADRGDPVDVTDGVMTLAMGVFGKMFLGVDLRPHSAELQPATLFAMQAVLRSGSVSQLLPRWVPTRYRRTSTAHRATLDRVLDDVVERHVRGEVQEHTVVSALLAARDEHGAPWPREAVLAELKTLFLAGHETTGCSIVWTLHAISQHPEVRRGLEAELATVLGGRTPTVEDLPALDHLRHVVAESLRLYPAVWSYPRDVVADDTIGGYHVPAGSSVLLSSYATQHSRSLWENPEAFDPRRFCPAHQDGDRPKYAYYPFGGGARKCIGFEAALMEVQLVVATVVQRVRMDLTPGRPTGIWPKASLRPVPNVLMTATRVSS</sequence>
<comment type="similarity">
    <text evidence="2 4">Belongs to the cytochrome P450 family.</text>
</comment>
<dbReference type="PRINTS" id="PR00385">
    <property type="entry name" value="P450"/>
</dbReference>
<feature type="binding site" description="axial binding residue" evidence="3">
    <location>
        <position position="401"/>
    </location>
    <ligand>
        <name>heme</name>
        <dbReference type="ChEBI" id="CHEBI:30413"/>
    </ligand>
    <ligandPart>
        <name>Fe</name>
        <dbReference type="ChEBI" id="CHEBI:18248"/>
    </ligandPart>
</feature>
<keyword evidence="3 4" id="KW-0408">Iron</keyword>
<dbReference type="InterPro" id="IPR001128">
    <property type="entry name" value="Cyt_P450"/>
</dbReference>
<dbReference type="Proteomes" id="UP000239494">
    <property type="component" value="Unassembled WGS sequence"/>
</dbReference>
<dbReference type="PANTHER" id="PTHR24305:SF166">
    <property type="entry name" value="CYTOCHROME P450 12A4, MITOCHONDRIAL-RELATED"/>
    <property type="match status" value="1"/>
</dbReference>
<accession>A0A2T0SVJ4</accession>
<dbReference type="InterPro" id="IPR050121">
    <property type="entry name" value="Cytochrome_P450_monoxygenase"/>
</dbReference>
<reference evidence="5 6" key="1">
    <citation type="submission" date="2018-03" db="EMBL/GenBank/DDBJ databases">
        <title>Genomic Encyclopedia of Archaeal and Bacterial Type Strains, Phase II (KMG-II): from individual species to whole genera.</title>
        <authorList>
            <person name="Goeker M."/>
        </authorList>
    </citation>
    <scope>NUCLEOTIDE SEQUENCE [LARGE SCALE GENOMIC DNA]</scope>
    <source>
        <strain evidence="5 6">DSM 44720</strain>
    </source>
</reference>